<reference evidence="2 3" key="1">
    <citation type="submission" date="2016-03" db="EMBL/GenBank/DDBJ databases">
        <authorList>
            <person name="Ploux O."/>
        </authorList>
    </citation>
    <scope>NUCLEOTIDE SEQUENCE [LARGE SCALE GENOMIC DNA]</scope>
    <source>
        <strain evidence="2 3">UAMH 11012</strain>
    </source>
</reference>
<feature type="transmembrane region" description="Helical" evidence="1">
    <location>
        <begin position="140"/>
        <end position="162"/>
    </location>
</feature>
<gene>
    <name evidence="2" type="ORF">PAC_06150</name>
</gene>
<dbReference type="AlphaFoldDB" id="A0A1L7WU14"/>
<keyword evidence="1" id="KW-0812">Transmembrane</keyword>
<sequence length="191" mass="21285">MGLFSDQNATGGTEARRGCAKIEEFGFDKDLKDRGVFGAVEVLYRHNLLWARAQLFKQFLARREWRDRADEKAKSASGVSGVQSIRSSYRFRIGCSDVDNDLASDEIDELLTTSIFVLVVAVVLAWLMETAEPKDITSATVAYAAVLVMFVGTGTLTPAAGWQEDARELFEWSCGMTKWMRLPVEVDKDSN</sequence>
<proteinExistence type="predicted"/>
<accession>A0A1L7WU14</accession>
<organism evidence="2 3">
    <name type="scientific">Phialocephala subalpina</name>
    <dbReference type="NCBI Taxonomy" id="576137"/>
    <lineage>
        <taxon>Eukaryota</taxon>
        <taxon>Fungi</taxon>
        <taxon>Dikarya</taxon>
        <taxon>Ascomycota</taxon>
        <taxon>Pezizomycotina</taxon>
        <taxon>Leotiomycetes</taxon>
        <taxon>Helotiales</taxon>
        <taxon>Mollisiaceae</taxon>
        <taxon>Phialocephala</taxon>
        <taxon>Phialocephala fortinii species complex</taxon>
    </lineage>
</organism>
<feature type="transmembrane region" description="Helical" evidence="1">
    <location>
        <begin position="110"/>
        <end position="128"/>
    </location>
</feature>
<evidence type="ECO:0000313" key="2">
    <source>
        <dbReference type="EMBL" id="CZR56262.1"/>
    </source>
</evidence>
<keyword evidence="1" id="KW-0472">Membrane</keyword>
<evidence type="ECO:0000256" key="1">
    <source>
        <dbReference type="SAM" id="Phobius"/>
    </source>
</evidence>
<evidence type="ECO:0000313" key="3">
    <source>
        <dbReference type="Proteomes" id="UP000184330"/>
    </source>
</evidence>
<keyword evidence="3" id="KW-1185">Reference proteome</keyword>
<protein>
    <submittedName>
        <fullName evidence="2">Uncharacterized protein</fullName>
    </submittedName>
</protein>
<dbReference type="EMBL" id="FJOG01000007">
    <property type="protein sequence ID" value="CZR56262.1"/>
    <property type="molecule type" value="Genomic_DNA"/>
</dbReference>
<name>A0A1L7WU14_9HELO</name>
<keyword evidence="1" id="KW-1133">Transmembrane helix</keyword>
<dbReference type="Proteomes" id="UP000184330">
    <property type="component" value="Unassembled WGS sequence"/>
</dbReference>